<dbReference type="UniPathway" id="UPA00148">
    <property type="reaction ID" value="UER00238"/>
</dbReference>
<dbReference type="GO" id="GO:0008818">
    <property type="term" value="F:cobalamin 5'-phosphate synthase activity"/>
    <property type="evidence" value="ECO:0007669"/>
    <property type="project" value="UniProtKB-UniRule"/>
</dbReference>
<evidence type="ECO:0000256" key="11">
    <source>
        <dbReference type="ARBA" id="ARBA00022842"/>
    </source>
</evidence>
<comment type="caution">
    <text evidence="20">The sequence shown here is derived from an EMBL/GenBank/DDBJ whole genome shotgun (WGS) entry which is preliminary data.</text>
</comment>
<dbReference type="GO" id="GO:0009236">
    <property type="term" value="P:cobalamin biosynthetic process"/>
    <property type="evidence" value="ECO:0007669"/>
    <property type="project" value="UniProtKB-UniRule"/>
</dbReference>
<keyword evidence="7 19" id="KW-1003">Cell membrane</keyword>
<comment type="cofactor">
    <cofactor evidence="1 19">
        <name>Mg(2+)</name>
        <dbReference type="ChEBI" id="CHEBI:18420"/>
    </cofactor>
</comment>
<evidence type="ECO:0000256" key="4">
    <source>
        <dbReference type="ARBA" id="ARBA00010561"/>
    </source>
</evidence>
<keyword evidence="8 19" id="KW-0169">Cobalamin biosynthesis</keyword>
<evidence type="ECO:0000256" key="7">
    <source>
        <dbReference type="ARBA" id="ARBA00022475"/>
    </source>
</evidence>
<keyword evidence="10 19" id="KW-0812">Transmembrane</keyword>
<evidence type="ECO:0000256" key="9">
    <source>
        <dbReference type="ARBA" id="ARBA00022679"/>
    </source>
</evidence>
<comment type="subcellular location">
    <subcellularLocation>
        <location evidence="2 19">Cell membrane</location>
        <topology evidence="2 19">Multi-pass membrane protein</topology>
    </subcellularLocation>
</comment>
<dbReference type="OrthoDB" id="11748at2157"/>
<protein>
    <recommendedName>
        <fullName evidence="6 19">Adenosylcobinamide-GDP ribazoletransferase</fullName>
        <ecNumber evidence="5 19">2.7.8.26</ecNumber>
    </recommendedName>
    <alternativeName>
        <fullName evidence="16 19">Cobalamin synthase</fullName>
    </alternativeName>
    <alternativeName>
        <fullName evidence="15 19">Cobalamin-5'-phosphate synthase</fullName>
    </alternativeName>
</protein>
<keyword evidence="12 19" id="KW-1133">Transmembrane helix</keyword>
<evidence type="ECO:0000313" key="21">
    <source>
        <dbReference type="Proteomes" id="UP000628840"/>
    </source>
</evidence>
<organism evidence="20 21">
    <name type="scientific">Halarchaeum grantii</name>
    <dbReference type="NCBI Taxonomy" id="1193105"/>
    <lineage>
        <taxon>Archaea</taxon>
        <taxon>Methanobacteriati</taxon>
        <taxon>Methanobacteriota</taxon>
        <taxon>Stenosarchaea group</taxon>
        <taxon>Halobacteria</taxon>
        <taxon>Halobacteriales</taxon>
        <taxon>Halobacteriaceae</taxon>
    </lineage>
</organism>
<evidence type="ECO:0000256" key="14">
    <source>
        <dbReference type="ARBA" id="ARBA00025228"/>
    </source>
</evidence>
<sequence>MALSAVRGALGFLTRLPVGHRERDWDAFRASPAAFPLAAYPIGLVLTVPFLLGLDADLTGFGYLLGIYAVTGVAHADAVADLGDAAAVHGDATPERRRDVLKDSAVGVGAVLALALVLLGTWVAAARLATLPLRAAALALAVEVGAKLAMATVACLGDATHDGLGAAVSDSLSARSLVLPLLVALPAALVTYPNPAAATALGAALLAALGVLAWSRRRLGGINGDVIGASNELARLAALLVGVIAWTHW</sequence>
<keyword evidence="9 19" id="KW-0808">Transferase</keyword>
<evidence type="ECO:0000256" key="12">
    <source>
        <dbReference type="ARBA" id="ARBA00022989"/>
    </source>
</evidence>
<feature type="transmembrane region" description="Helical" evidence="19">
    <location>
        <begin position="33"/>
        <end position="54"/>
    </location>
</feature>
<comment type="caution">
    <text evidence="19">Lacks conserved residue(s) required for the propagation of feature annotation.</text>
</comment>
<dbReference type="HAMAP" id="MF_00719">
    <property type="entry name" value="CobS"/>
    <property type="match status" value="1"/>
</dbReference>
<comment type="catalytic activity">
    <reaction evidence="17 19">
        <text>alpha-ribazole + adenosylcob(III)inamide-GDP = adenosylcob(III)alamin + GMP + H(+)</text>
        <dbReference type="Rhea" id="RHEA:16049"/>
        <dbReference type="ChEBI" id="CHEBI:10329"/>
        <dbReference type="ChEBI" id="CHEBI:15378"/>
        <dbReference type="ChEBI" id="CHEBI:18408"/>
        <dbReference type="ChEBI" id="CHEBI:58115"/>
        <dbReference type="ChEBI" id="CHEBI:60487"/>
        <dbReference type="EC" id="2.7.8.26"/>
    </reaction>
</comment>
<dbReference type="NCBIfam" id="TIGR00317">
    <property type="entry name" value="cobS"/>
    <property type="match status" value="1"/>
</dbReference>
<dbReference type="AlphaFoldDB" id="A0A830FCW5"/>
<keyword evidence="11 19" id="KW-0460">Magnesium</keyword>
<evidence type="ECO:0000256" key="15">
    <source>
        <dbReference type="ARBA" id="ARBA00032605"/>
    </source>
</evidence>
<dbReference type="EC" id="2.7.8.26" evidence="5 19"/>
<evidence type="ECO:0000256" key="6">
    <source>
        <dbReference type="ARBA" id="ARBA00015850"/>
    </source>
</evidence>
<dbReference type="Pfam" id="PF02654">
    <property type="entry name" value="CobS"/>
    <property type="match status" value="1"/>
</dbReference>
<feature type="transmembrane region" description="Helical" evidence="19">
    <location>
        <begin position="105"/>
        <end position="125"/>
    </location>
</feature>
<evidence type="ECO:0000256" key="5">
    <source>
        <dbReference type="ARBA" id="ARBA00013200"/>
    </source>
</evidence>
<dbReference type="Proteomes" id="UP000628840">
    <property type="component" value="Unassembled WGS sequence"/>
</dbReference>
<comment type="similarity">
    <text evidence="4 19">Belongs to the CobS family.</text>
</comment>
<evidence type="ECO:0000256" key="18">
    <source>
        <dbReference type="ARBA" id="ARBA00049504"/>
    </source>
</evidence>
<dbReference type="PANTHER" id="PTHR34148">
    <property type="entry name" value="ADENOSYLCOBINAMIDE-GDP RIBAZOLETRANSFERASE"/>
    <property type="match status" value="1"/>
</dbReference>
<comment type="function">
    <text evidence="14 19">Joins adenosylcobinamide-GDP and alpha-ribazole to generate adenosylcobalamin (Ado-cobalamin). Also synthesizes adenosylcobalamin 5'-phosphate from adenosylcobinamide-GDP and alpha-ribazole 5'-phosphate.</text>
</comment>
<evidence type="ECO:0000256" key="2">
    <source>
        <dbReference type="ARBA" id="ARBA00004651"/>
    </source>
</evidence>
<evidence type="ECO:0000313" key="20">
    <source>
        <dbReference type="EMBL" id="GGL42171.1"/>
    </source>
</evidence>
<gene>
    <name evidence="19" type="primary">cobS</name>
    <name evidence="20" type="ORF">GCM10009037_27110</name>
</gene>
<evidence type="ECO:0000256" key="8">
    <source>
        <dbReference type="ARBA" id="ARBA00022573"/>
    </source>
</evidence>
<proteinExistence type="inferred from homology"/>
<name>A0A830FCW5_9EURY</name>
<dbReference type="GO" id="GO:0005886">
    <property type="term" value="C:plasma membrane"/>
    <property type="evidence" value="ECO:0007669"/>
    <property type="project" value="UniProtKB-SubCell"/>
</dbReference>
<evidence type="ECO:0000256" key="13">
    <source>
        <dbReference type="ARBA" id="ARBA00023136"/>
    </source>
</evidence>
<evidence type="ECO:0000256" key="3">
    <source>
        <dbReference type="ARBA" id="ARBA00004663"/>
    </source>
</evidence>
<feature type="transmembrane region" description="Helical" evidence="19">
    <location>
        <begin position="196"/>
        <end position="214"/>
    </location>
</feature>
<comment type="pathway">
    <text evidence="3 19">Cofactor biosynthesis; adenosylcobalamin biosynthesis; adenosylcobalamin from cob(II)yrinate a,c-diamide: step 7/7.</text>
</comment>
<dbReference type="GO" id="GO:0051073">
    <property type="term" value="F:adenosylcobinamide-GDP ribazoletransferase activity"/>
    <property type="evidence" value="ECO:0007669"/>
    <property type="project" value="UniProtKB-UniRule"/>
</dbReference>
<evidence type="ECO:0000256" key="16">
    <source>
        <dbReference type="ARBA" id="ARBA00032853"/>
    </source>
</evidence>
<keyword evidence="13 19" id="KW-0472">Membrane</keyword>
<comment type="catalytic activity">
    <reaction evidence="18 19">
        <text>alpha-ribazole 5'-phosphate + adenosylcob(III)inamide-GDP = adenosylcob(III)alamin 5'-phosphate + GMP + H(+)</text>
        <dbReference type="Rhea" id="RHEA:23560"/>
        <dbReference type="ChEBI" id="CHEBI:15378"/>
        <dbReference type="ChEBI" id="CHEBI:57918"/>
        <dbReference type="ChEBI" id="CHEBI:58115"/>
        <dbReference type="ChEBI" id="CHEBI:60487"/>
        <dbReference type="ChEBI" id="CHEBI:60493"/>
        <dbReference type="EC" id="2.7.8.26"/>
    </reaction>
</comment>
<accession>A0A830FCW5</accession>
<dbReference type="RefSeq" id="WP_188884219.1">
    <property type="nucleotide sequence ID" value="NZ_BMPF01000005.1"/>
</dbReference>
<dbReference type="EMBL" id="BMPF01000005">
    <property type="protein sequence ID" value="GGL42171.1"/>
    <property type="molecule type" value="Genomic_DNA"/>
</dbReference>
<dbReference type="InterPro" id="IPR003805">
    <property type="entry name" value="CobS"/>
</dbReference>
<reference evidence="20 21" key="1">
    <citation type="journal article" date="2019" name="Int. J. Syst. Evol. Microbiol.">
        <title>The Global Catalogue of Microorganisms (GCM) 10K type strain sequencing project: providing services to taxonomists for standard genome sequencing and annotation.</title>
        <authorList>
            <consortium name="The Broad Institute Genomics Platform"/>
            <consortium name="The Broad Institute Genome Sequencing Center for Infectious Disease"/>
            <person name="Wu L."/>
            <person name="Ma J."/>
        </authorList>
    </citation>
    <scope>NUCLEOTIDE SEQUENCE [LARGE SCALE GENOMIC DNA]</scope>
    <source>
        <strain evidence="20 21">JCM 19585</strain>
    </source>
</reference>
<dbReference type="PANTHER" id="PTHR34148:SF1">
    <property type="entry name" value="ADENOSYLCOBINAMIDE-GDP RIBAZOLETRANSFERASE"/>
    <property type="match status" value="1"/>
</dbReference>
<evidence type="ECO:0000256" key="17">
    <source>
        <dbReference type="ARBA" id="ARBA00048623"/>
    </source>
</evidence>
<evidence type="ECO:0000256" key="10">
    <source>
        <dbReference type="ARBA" id="ARBA00022692"/>
    </source>
</evidence>
<keyword evidence="21" id="KW-1185">Reference proteome</keyword>
<evidence type="ECO:0000256" key="19">
    <source>
        <dbReference type="HAMAP-Rule" id="MF_00719"/>
    </source>
</evidence>
<evidence type="ECO:0000256" key="1">
    <source>
        <dbReference type="ARBA" id="ARBA00001946"/>
    </source>
</evidence>